<reference evidence="1 2" key="1">
    <citation type="submission" date="2018-02" db="EMBL/GenBank/DDBJ databases">
        <title>The genomes of Aspergillus section Nigri reveals drivers in fungal speciation.</title>
        <authorList>
            <consortium name="DOE Joint Genome Institute"/>
            <person name="Vesth T.C."/>
            <person name="Nybo J."/>
            <person name="Theobald S."/>
            <person name="Brandl J."/>
            <person name="Frisvad J.C."/>
            <person name="Nielsen K.F."/>
            <person name="Lyhne E.K."/>
            <person name="Kogle M.E."/>
            <person name="Kuo A."/>
            <person name="Riley R."/>
            <person name="Clum A."/>
            <person name="Nolan M."/>
            <person name="Lipzen A."/>
            <person name="Salamov A."/>
            <person name="Henrissat B."/>
            <person name="Wiebenga A."/>
            <person name="De vries R.P."/>
            <person name="Grigoriev I.V."/>
            <person name="Mortensen U.H."/>
            <person name="Andersen M.R."/>
            <person name="Baker S.E."/>
        </authorList>
    </citation>
    <scope>NUCLEOTIDE SEQUENCE [LARGE SCALE GENOMIC DNA]</scope>
    <source>
        <strain evidence="1 2">CBS 115571</strain>
    </source>
</reference>
<keyword evidence="2" id="KW-1185">Reference proteome</keyword>
<dbReference type="AlphaFoldDB" id="A0A2V5GY55"/>
<sequence>MSVSSSGDILGSILGERKHLFLLISPLGIVECGNRLDTDKHVLVRGEAYGLRKDTWPPDFRFDSSVEYEDFDRRSMQPQVLDSRCRAGDKSSACVLHGVIPGERTEITLGPDPLIYLEPTILTHPSSLPGSWDCSWSSSHTFKHTGSLSSVFMS</sequence>
<accession>A0A2V5GY55</accession>
<evidence type="ECO:0000313" key="2">
    <source>
        <dbReference type="Proteomes" id="UP000249829"/>
    </source>
</evidence>
<organism evidence="1 2">
    <name type="scientific">Aspergillus violaceofuscus (strain CBS 115571)</name>
    <dbReference type="NCBI Taxonomy" id="1450538"/>
    <lineage>
        <taxon>Eukaryota</taxon>
        <taxon>Fungi</taxon>
        <taxon>Dikarya</taxon>
        <taxon>Ascomycota</taxon>
        <taxon>Pezizomycotina</taxon>
        <taxon>Eurotiomycetes</taxon>
        <taxon>Eurotiomycetidae</taxon>
        <taxon>Eurotiales</taxon>
        <taxon>Aspergillaceae</taxon>
        <taxon>Aspergillus</taxon>
    </lineage>
</organism>
<proteinExistence type="predicted"/>
<evidence type="ECO:0000313" key="1">
    <source>
        <dbReference type="EMBL" id="PYI14262.1"/>
    </source>
</evidence>
<name>A0A2V5GY55_ASPV1</name>
<dbReference type="Proteomes" id="UP000249829">
    <property type="component" value="Unassembled WGS sequence"/>
</dbReference>
<protein>
    <submittedName>
        <fullName evidence="1">Uncharacterized protein</fullName>
    </submittedName>
</protein>
<gene>
    <name evidence="1" type="ORF">BO99DRAFT_416953</name>
</gene>
<dbReference type="EMBL" id="KZ825216">
    <property type="protein sequence ID" value="PYI14262.1"/>
    <property type="molecule type" value="Genomic_DNA"/>
</dbReference>